<reference evidence="1" key="1">
    <citation type="submission" date="2014-09" db="EMBL/GenBank/DDBJ databases">
        <authorList>
            <person name="Magalhaes I.L.F."/>
            <person name="Oliveira U."/>
            <person name="Santos F.R."/>
            <person name="Vidigal T.H.D.A."/>
            <person name="Brescovit A.D."/>
            <person name="Santos A.J."/>
        </authorList>
    </citation>
    <scope>NUCLEOTIDE SEQUENCE</scope>
    <source>
        <tissue evidence="1">Shoot tissue taken approximately 20 cm above the soil surface</tissue>
    </source>
</reference>
<proteinExistence type="predicted"/>
<name>A0A0A9B630_ARUDO</name>
<reference evidence="1" key="2">
    <citation type="journal article" date="2015" name="Data Brief">
        <title>Shoot transcriptome of the giant reed, Arundo donax.</title>
        <authorList>
            <person name="Barrero R.A."/>
            <person name="Guerrero F.D."/>
            <person name="Moolhuijzen P."/>
            <person name="Goolsby J.A."/>
            <person name="Tidwell J."/>
            <person name="Bellgard S.E."/>
            <person name="Bellgard M.I."/>
        </authorList>
    </citation>
    <scope>NUCLEOTIDE SEQUENCE</scope>
    <source>
        <tissue evidence="1">Shoot tissue taken approximately 20 cm above the soil surface</tissue>
    </source>
</reference>
<organism evidence="1">
    <name type="scientific">Arundo donax</name>
    <name type="common">Giant reed</name>
    <name type="synonym">Donax arundinaceus</name>
    <dbReference type="NCBI Taxonomy" id="35708"/>
    <lineage>
        <taxon>Eukaryota</taxon>
        <taxon>Viridiplantae</taxon>
        <taxon>Streptophyta</taxon>
        <taxon>Embryophyta</taxon>
        <taxon>Tracheophyta</taxon>
        <taxon>Spermatophyta</taxon>
        <taxon>Magnoliopsida</taxon>
        <taxon>Liliopsida</taxon>
        <taxon>Poales</taxon>
        <taxon>Poaceae</taxon>
        <taxon>PACMAD clade</taxon>
        <taxon>Arundinoideae</taxon>
        <taxon>Arundineae</taxon>
        <taxon>Arundo</taxon>
    </lineage>
</organism>
<protein>
    <submittedName>
        <fullName evidence="1">Uncharacterized protein</fullName>
    </submittedName>
</protein>
<dbReference type="AlphaFoldDB" id="A0A0A9B630"/>
<sequence length="46" mass="5102">MTVTSHLIAKQSSLRCSDFSSSSLLMKVEKPQPTSRKIFTSSILMV</sequence>
<accession>A0A0A9B630</accession>
<evidence type="ECO:0000313" key="1">
    <source>
        <dbReference type="EMBL" id="JAD58831.1"/>
    </source>
</evidence>
<dbReference type="EMBL" id="GBRH01239064">
    <property type="protein sequence ID" value="JAD58831.1"/>
    <property type="molecule type" value="Transcribed_RNA"/>
</dbReference>